<keyword evidence="1" id="KW-0472">Membrane</keyword>
<comment type="caution">
    <text evidence="2">The sequence shown here is derived from an EMBL/GenBank/DDBJ whole genome shotgun (WGS) entry which is preliminary data.</text>
</comment>
<reference evidence="2 3" key="1">
    <citation type="journal article" date="2015" name="Stand. Genomic Sci.">
        <title>Genomic Encyclopedia of Bacterial and Archaeal Type Strains, Phase III: the genomes of soil and plant-associated and newly described type strains.</title>
        <authorList>
            <person name="Whitman W.B."/>
            <person name="Woyke T."/>
            <person name="Klenk H.P."/>
            <person name="Zhou Y."/>
            <person name="Lilburn T.G."/>
            <person name="Beck B.J."/>
            <person name="De Vos P."/>
            <person name="Vandamme P."/>
            <person name="Eisen J.A."/>
            <person name="Garrity G."/>
            <person name="Hugenholtz P."/>
            <person name="Kyrpides N.C."/>
        </authorList>
    </citation>
    <scope>NUCLEOTIDE SEQUENCE [LARGE SCALE GENOMIC DNA]</scope>
    <source>
        <strain evidence="2 3">CGMCC 1.10948</strain>
    </source>
</reference>
<dbReference type="EMBL" id="VLLA01000036">
    <property type="protein sequence ID" value="TWI60193.1"/>
    <property type="molecule type" value="Genomic_DNA"/>
</dbReference>
<dbReference type="Proteomes" id="UP000316291">
    <property type="component" value="Unassembled WGS sequence"/>
</dbReference>
<gene>
    <name evidence="2" type="ORF">IQ16_07791</name>
</gene>
<proteinExistence type="predicted"/>
<keyword evidence="1" id="KW-0812">Transmembrane</keyword>
<evidence type="ECO:0000313" key="3">
    <source>
        <dbReference type="Proteomes" id="UP000316291"/>
    </source>
</evidence>
<sequence length="69" mass="6981">MLGYREKIIDALRPLRTDRCGVASFEYVILAACVVVVGIAVFGPGNDVSAALTGTLTAISAAIATAAGV</sequence>
<accession>A0A562QU90</accession>
<protein>
    <recommendedName>
        <fullName evidence="4">Pilus assembly protein Flp/PilA</fullName>
    </recommendedName>
</protein>
<name>A0A562QU90_9BRAD</name>
<feature type="transmembrane region" description="Helical" evidence="1">
    <location>
        <begin position="21"/>
        <end position="42"/>
    </location>
</feature>
<dbReference type="AlphaFoldDB" id="A0A562QU90"/>
<keyword evidence="3" id="KW-1185">Reference proteome</keyword>
<evidence type="ECO:0000256" key="1">
    <source>
        <dbReference type="SAM" id="Phobius"/>
    </source>
</evidence>
<keyword evidence="1" id="KW-1133">Transmembrane helix</keyword>
<organism evidence="2 3">
    <name type="scientific">Bradyrhizobium huanghuaihaiense</name>
    <dbReference type="NCBI Taxonomy" id="990078"/>
    <lineage>
        <taxon>Bacteria</taxon>
        <taxon>Pseudomonadati</taxon>
        <taxon>Pseudomonadota</taxon>
        <taxon>Alphaproteobacteria</taxon>
        <taxon>Hyphomicrobiales</taxon>
        <taxon>Nitrobacteraceae</taxon>
        <taxon>Bradyrhizobium</taxon>
    </lineage>
</organism>
<evidence type="ECO:0000313" key="2">
    <source>
        <dbReference type="EMBL" id="TWI60193.1"/>
    </source>
</evidence>
<feature type="transmembrane region" description="Helical" evidence="1">
    <location>
        <begin position="48"/>
        <end position="67"/>
    </location>
</feature>
<evidence type="ECO:0008006" key="4">
    <source>
        <dbReference type="Google" id="ProtNLM"/>
    </source>
</evidence>
<dbReference type="OrthoDB" id="8256268at2"/>